<keyword evidence="1" id="KW-1133">Transmembrane helix</keyword>
<name>A7GFH5_CLOBL</name>
<dbReference type="EMBL" id="CP000728">
    <property type="protein sequence ID" value="ABS41511.1"/>
    <property type="molecule type" value="Genomic_DNA"/>
</dbReference>
<feature type="transmembrane region" description="Helical" evidence="1">
    <location>
        <begin position="25"/>
        <end position="42"/>
    </location>
</feature>
<organism evidence="2 3">
    <name type="scientific">Clostridium botulinum (strain Langeland / NCTC 10281 / Type F)</name>
    <dbReference type="NCBI Taxonomy" id="441772"/>
    <lineage>
        <taxon>Bacteria</taxon>
        <taxon>Bacillati</taxon>
        <taxon>Bacillota</taxon>
        <taxon>Clostridia</taxon>
        <taxon>Eubacteriales</taxon>
        <taxon>Clostridiaceae</taxon>
        <taxon>Clostridium</taxon>
    </lineage>
</organism>
<evidence type="ECO:0000256" key="1">
    <source>
        <dbReference type="SAM" id="Phobius"/>
    </source>
</evidence>
<dbReference type="Proteomes" id="UP000002410">
    <property type="component" value="Chromosome"/>
</dbReference>
<evidence type="ECO:0000313" key="3">
    <source>
        <dbReference type="Proteomes" id="UP000002410"/>
    </source>
</evidence>
<sequence>MPVGGIIVNLEPKDAIIRIFNTIRLSDFVLALAMLILMSAAIA</sequence>
<protein>
    <submittedName>
        <fullName evidence="2">Uncharacterized protein</fullName>
    </submittedName>
</protein>
<gene>
    <name evidence="2" type="ordered locus">CLI_2285</name>
</gene>
<dbReference type="KEGG" id="cbf:CLI_2285"/>
<accession>A7GFH5</accession>
<keyword evidence="1" id="KW-0812">Transmembrane</keyword>
<dbReference type="HOGENOM" id="CLU_3231577_0_0_9"/>
<evidence type="ECO:0000313" key="2">
    <source>
        <dbReference type="EMBL" id="ABS41511.1"/>
    </source>
</evidence>
<reference evidence="3" key="1">
    <citation type="submission" date="2007-06" db="EMBL/GenBank/DDBJ databases">
        <authorList>
            <person name="Brinkac L.M."/>
            <person name="Daugherty S."/>
            <person name="Dodson R.J."/>
            <person name="Madupu R."/>
            <person name="Brown J.L."/>
            <person name="Bruce D."/>
            <person name="Detter C."/>
            <person name="Munk C."/>
            <person name="Smith L.A."/>
            <person name="Smith T.J."/>
            <person name="White O."/>
            <person name="Brettin T.S."/>
        </authorList>
    </citation>
    <scope>NUCLEOTIDE SEQUENCE [LARGE SCALE GENOMIC DNA]</scope>
    <source>
        <strain evidence="3">Langeland / NCTC 10281 / Type F</strain>
    </source>
</reference>
<proteinExistence type="predicted"/>
<dbReference type="AlphaFoldDB" id="A7GFH5"/>
<keyword evidence="1" id="KW-0472">Membrane</keyword>